<dbReference type="PANTHER" id="PTHR37977">
    <property type="entry name" value="PROTEIN CBG18402-RELATED"/>
    <property type="match status" value="1"/>
</dbReference>
<name>H2L2K1_CAEEL</name>
<evidence type="ECO:0000313" key="5">
    <source>
        <dbReference type="WormBase" id="H12D21.2b"/>
    </source>
</evidence>
<keyword evidence="2" id="KW-0732">Signal</keyword>
<evidence type="ECO:0000256" key="1">
    <source>
        <dbReference type="SAM" id="MobiDB-lite"/>
    </source>
</evidence>
<evidence type="ECO:0000313" key="4">
    <source>
        <dbReference type="Proteomes" id="UP000001940"/>
    </source>
</evidence>
<evidence type="ECO:0000313" key="3">
    <source>
        <dbReference type="EMBL" id="CCE71471.1"/>
    </source>
</evidence>
<dbReference type="PANTHER" id="PTHR37977:SF2">
    <property type="entry name" value="PROTEIN CBG25408"/>
    <property type="match status" value="1"/>
</dbReference>
<dbReference type="Bgee" id="WBGene00010378">
    <property type="expression patterns" value="Expressed in larva and 2 other cell types or tissues"/>
</dbReference>
<dbReference type="PROSITE" id="PS51257">
    <property type="entry name" value="PROKAR_LIPOPROTEIN"/>
    <property type="match status" value="1"/>
</dbReference>
<proteinExistence type="predicted"/>
<dbReference type="AlphaFoldDB" id="H2L2K1"/>
<dbReference type="HOGENOM" id="CLU_2075273_0_0_1"/>
<reference evidence="3 4" key="1">
    <citation type="journal article" date="1998" name="Science">
        <title>Genome sequence of the nematode C. elegans: a platform for investigating biology.</title>
        <authorList>
            <consortium name="The C. elegans sequencing consortium"/>
            <person name="Sulson J.E."/>
            <person name="Waterston R."/>
        </authorList>
    </citation>
    <scope>NUCLEOTIDE SEQUENCE [LARGE SCALE GENOMIC DNA]</scope>
    <source>
        <strain evidence="3 4">Bristol N2</strain>
    </source>
</reference>
<protein>
    <submittedName>
        <fullName evidence="3">Secreted protein</fullName>
    </submittedName>
</protein>
<feature type="compositionally biased region" description="Basic and acidic residues" evidence="1">
    <location>
        <begin position="55"/>
        <end position="65"/>
    </location>
</feature>
<feature type="signal peptide" evidence="2">
    <location>
        <begin position="1"/>
        <end position="33"/>
    </location>
</feature>
<dbReference type="EMBL" id="BX284605">
    <property type="protein sequence ID" value="CCE71471.1"/>
    <property type="molecule type" value="Genomic_DNA"/>
</dbReference>
<gene>
    <name evidence="3" type="ORF">CELE_H12D21.2</name>
    <name evidence="3 5" type="ORF">H12D21.2</name>
</gene>
<dbReference type="Proteomes" id="UP000001940">
    <property type="component" value="Chromosome V"/>
</dbReference>
<feature type="compositionally biased region" description="Polar residues" evidence="1">
    <location>
        <begin position="40"/>
        <end position="54"/>
    </location>
</feature>
<feature type="region of interest" description="Disordered" evidence="1">
    <location>
        <begin position="31"/>
        <end position="90"/>
    </location>
</feature>
<feature type="chain" id="PRO_5003564424" evidence="2">
    <location>
        <begin position="34"/>
        <end position="118"/>
    </location>
</feature>
<keyword evidence="4" id="KW-1185">Reference proteome</keyword>
<dbReference type="AGR" id="WB:WBGene00010378"/>
<sequence>MLNSFKITIIECLQLFTSLLLLSIFSCAQRGSSRERKSQRGNSDISVSQTQVSERPSERDQKRSETGLNPNVPWPKAPSKRKAGNGDKVRAIRFTAHAHHHCSTGKSFKKRSTAFQFD</sequence>
<organism evidence="3 4">
    <name type="scientific">Caenorhabditis elegans</name>
    <dbReference type="NCBI Taxonomy" id="6239"/>
    <lineage>
        <taxon>Eukaryota</taxon>
        <taxon>Metazoa</taxon>
        <taxon>Ecdysozoa</taxon>
        <taxon>Nematoda</taxon>
        <taxon>Chromadorea</taxon>
        <taxon>Rhabditida</taxon>
        <taxon>Rhabditina</taxon>
        <taxon>Rhabditomorpha</taxon>
        <taxon>Rhabditoidea</taxon>
        <taxon>Rhabditidae</taxon>
        <taxon>Peloderinae</taxon>
        <taxon>Caenorhabditis</taxon>
    </lineage>
</organism>
<evidence type="ECO:0000256" key="2">
    <source>
        <dbReference type="SAM" id="SignalP"/>
    </source>
</evidence>
<dbReference type="OrthoDB" id="5875350at2759"/>
<dbReference type="WormBase" id="H12D21.2b">
    <property type="protein sequence ID" value="CE46606"/>
    <property type="gene ID" value="WBGene00010378"/>
</dbReference>
<accession>H2L2K1</accession>